<evidence type="ECO:0000313" key="7">
    <source>
        <dbReference type="Ensembl" id="ENSDCDP00010023063.1"/>
    </source>
</evidence>
<dbReference type="Proteomes" id="UP000694580">
    <property type="component" value="Chromosome 17"/>
</dbReference>
<feature type="compositionally biased region" description="Basic residues" evidence="5">
    <location>
        <begin position="98"/>
        <end position="107"/>
    </location>
</feature>
<dbReference type="PANTHER" id="PTHR45931">
    <property type="entry name" value="SI:CH211-59O9.10"/>
    <property type="match status" value="1"/>
</dbReference>
<accession>A0AAY4BQA0</accession>
<reference evidence="7 8" key="1">
    <citation type="submission" date="2020-06" db="EMBL/GenBank/DDBJ databases">
        <authorList>
            <consortium name="Wellcome Sanger Institute Data Sharing"/>
        </authorList>
    </citation>
    <scope>NUCLEOTIDE SEQUENCE [LARGE SCALE GENOMIC DNA]</scope>
</reference>
<feature type="domain" description="RING-type" evidence="6">
    <location>
        <begin position="420"/>
        <end position="461"/>
    </location>
</feature>
<dbReference type="GO" id="GO:0061630">
    <property type="term" value="F:ubiquitin protein ligase activity"/>
    <property type="evidence" value="ECO:0007669"/>
    <property type="project" value="TreeGrafter"/>
</dbReference>
<dbReference type="SUPFAM" id="SSF57850">
    <property type="entry name" value="RING/U-box"/>
    <property type="match status" value="1"/>
</dbReference>
<feature type="compositionally biased region" description="Basic residues" evidence="5">
    <location>
        <begin position="347"/>
        <end position="362"/>
    </location>
</feature>
<reference evidence="7" key="2">
    <citation type="submission" date="2025-08" db="UniProtKB">
        <authorList>
            <consortium name="Ensembl"/>
        </authorList>
    </citation>
    <scope>IDENTIFICATION</scope>
</reference>
<proteinExistence type="predicted"/>
<dbReference type="PROSITE" id="PS50089">
    <property type="entry name" value="ZF_RING_2"/>
    <property type="match status" value="1"/>
</dbReference>
<feature type="compositionally biased region" description="Low complexity" evidence="5">
    <location>
        <begin position="1"/>
        <end position="14"/>
    </location>
</feature>
<dbReference type="PANTHER" id="PTHR45931:SF3">
    <property type="entry name" value="RING ZINC FINGER-CONTAINING PROTEIN"/>
    <property type="match status" value="1"/>
</dbReference>
<keyword evidence="2 4" id="KW-0863">Zinc-finger</keyword>
<evidence type="ECO:0000256" key="3">
    <source>
        <dbReference type="ARBA" id="ARBA00022833"/>
    </source>
</evidence>
<dbReference type="Ensembl" id="ENSDCDT00010027591.1">
    <property type="protein sequence ID" value="ENSDCDP00010023063.1"/>
    <property type="gene ID" value="ENSDCDG00010013669.1"/>
</dbReference>
<dbReference type="InterPro" id="IPR013083">
    <property type="entry name" value="Znf_RING/FYVE/PHD"/>
</dbReference>
<evidence type="ECO:0000256" key="1">
    <source>
        <dbReference type="ARBA" id="ARBA00022723"/>
    </source>
</evidence>
<sequence length="471" mass="51848">MDLSEPSSPLSFLEGGETPGPLNRACLLDESSLLFGETSVEDGCYVYPEVVPETPSPLCNQRSPCPRGTKREKMALSTTSKRCHTEDKPFDDPCKTPTSHRRSKRQRIALDRPPNVKPETRCGNNEFVPASSLIDTDSFWLEPPLPSSSSSSSSLSLSSKYSPCASLGLENGPALGSSCRSRQKSPARPKTLGICRKKQKSSAASSTISSSSKCAKVLDVTDSGCVRSVMAERWPETRPDVQQNLFTAGHKHGDVVVIDDDEDDVIVQAMVRSVQMAEDEAFARSLQEQFDQEERDQLRFQPNRFQSNHVYGPFGGFGSMEHLAAYSIGYPSPPGLHALLSEPAVRLTRHSRSRTSARRRGRQAPAGVLDDSQGNSYEALLAYEESQGSAVPKRTLTQPEIERFPTSKFDPAHSAGKTECQICFCDYSQGEKLRILPCFHDYHVKCIDRWLQDNTTCPICRADVTDCGGSN</sequence>
<evidence type="ECO:0000313" key="8">
    <source>
        <dbReference type="Proteomes" id="UP000694580"/>
    </source>
</evidence>
<organism evidence="7 8">
    <name type="scientific">Denticeps clupeoides</name>
    <name type="common">denticle herring</name>
    <dbReference type="NCBI Taxonomy" id="299321"/>
    <lineage>
        <taxon>Eukaryota</taxon>
        <taxon>Metazoa</taxon>
        <taxon>Chordata</taxon>
        <taxon>Craniata</taxon>
        <taxon>Vertebrata</taxon>
        <taxon>Euteleostomi</taxon>
        <taxon>Actinopterygii</taxon>
        <taxon>Neopterygii</taxon>
        <taxon>Teleostei</taxon>
        <taxon>Clupei</taxon>
        <taxon>Clupeiformes</taxon>
        <taxon>Denticipitoidei</taxon>
        <taxon>Denticipitidae</taxon>
        <taxon>Denticeps</taxon>
    </lineage>
</organism>
<feature type="region of interest" description="Disordered" evidence="5">
    <location>
        <begin position="1"/>
        <end position="23"/>
    </location>
</feature>
<dbReference type="SMART" id="SM00184">
    <property type="entry name" value="RING"/>
    <property type="match status" value="1"/>
</dbReference>
<keyword evidence="8" id="KW-1185">Reference proteome</keyword>
<protein>
    <recommendedName>
        <fullName evidence="6">RING-type domain-containing protein</fullName>
    </recommendedName>
</protein>
<dbReference type="GO" id="GO:0006511">
    <property type="term" value="P:ubiquitin-dependent protein catabolic process"/>
    <property type="evidence" value="ECO:0007669"/>
    <property type="project" value="TreeGrafter"/>
</dbReference>
<dbReference type="CDD" id="cd16472">
    <property type="entry name" value="RING-H2_RNF38-like"/>
    <property type="match status" value="1"/>
</dbReference>
<dbReference type="FunFam" id="3.30.40.10:FF:000922">
    <property type="entry name" value="RING finger protein 38"/>
    <property type="match status" value="1"/>
</dbReference>
<feature type="region of interest" description="Disordered" evidence="5">
    <location>
        <begin position="56"/>
        <end position="124"/>
    </location>
</feature>
<dbReference type="GO" id="GO:0005634">
    <property type="term" value="C:nucleus"/>
    <property type="evidence" value="ECO:0007669"/>
    <property type="project" value="TreeGrafter"/>
</dbReference>
<evidence type="ECO:0000256" key="2">
    <source>
        <dbReference type="ARBA" id="ARBA00022771"/>
    </source>
</evidence>
<dbReference type="InterPro" id="IPR051834">
    <property type="entry name" value="RING_finger_E3_ligase"/>
</dbReference>
<name>A0AAY4BQA0_9TELE</name>
<gene>
    <name evidence="7" type="primary">si:ch211-59o9.10</name>
</gene>
<dbReference type="Pfam" id="PF13639">
    <property type="entry name" value="zf-RING_2"/>
    <property type="match status" value="1"/>
</dbReference>
<dbReference type="Gene3D" id="3.30.40.10">
    <property type="entry name" value="Zinc/RING finger domain, C3HC4 (zinc finger)"/>
    <property type="match status" value="1"/>
</dbReference>
<dbReference type="GO" id="GO:0008270">
    <property type="term" value="F:zinc ion binding"/>
    <property type="evidence" value="ECO:0007669"/>
    <property type="project" value="UniProtKB-KW"/>
</dbReference>
<keyword evidence="1" id="KW-0479">Metal-binding</keyword>
<reference evidence="7" key="3">
    <citation type="submission" date="2025-09" db="UniProtKB">
        <authorList>
            <consortium name="Ensembl"/>
        </authorList>
    </citation>
    <scope>IDENTIFICATION</scope>
</reference>
<evidence type="ECO:0000256" key="4">
    <source>
        <dbReference type="PROSITE-ProRule" id="PRU00175"/>
    </source>
</evidence>
<keyword evidence="3" id="KW-0862">Zinc</keyword>
<feature type="region of interest" description="Disordered" evidence="5">
    <location>
        <begin position="347"/>
        <end position="372"/>
    </location>
</feature>
<feature type="compositionally biased region" description="Basic and acidic residues" evidence="5">
    <location>
        <begin position="83"/>
        <end position="94"/>
    </location>
</feature>
<dbReference type="InterPro" id="IPR001841">
    <property type="entry name" value="Znf_RING"/>
</dbReference>
<evidence type="ECO:0000259" key="6">
    <source>
        <dbReference type="PROSITE" id="PS50089"/>
    </source>
</evidence>
<evidence type="ECO:0000256" key="5">
    <source>
        <dbReference type="SAM" id="MobiDB-lite"/>
    </source>
</evidence>
<dbReference type="AlphaFoldDB" id="A0AAY4BQA0"/>
<dbReference type="GeneTree" id="ENSGT00940000158553"/>
<feature type="region of interest" description="Disordered" evidence="5">
    <location>
        <begin position="175"/>
        <end position="198"/>
    </location>
</feature>